<proteinExistence type="predicted"/>
<dbReference type="GeneID" id="11605198"/>
<keyword evidence="2" id="KW-1185">Reference proteome</keyword>
<dbReference type="KEGG" id="vg:11605198"/>
<sequence length="42" mass="4786">MTKCTFCNKTREWAKKWARVAVERAASAMAAKPKRSGVDDER</sequence>
<evidence type="ECO:0000313" key="2">
    <source>
        <dbReference type="Proteomes" id="UP000007744"/>
    </source>
</evidence>
<accession>H2BDJ6</accession>
<protein>
    <submittedName>
        <fullName evidence="1">Uncharacterized protein</fullName>
    </submittedName>
</protein>
<organism evidence="1 2">
    <name type="scientific">Pseudomonas phage PMG1</name>
    <dbReference type="NCBI Taxonomy" id="2992927"/>
    <lineage>
        <taxon>Viruses</taxon>
        <taxon>Duplodnaviria</taxon>
        <taxon>Heunggongvirae</taxon>
        <taxon>Uroviricota</taxon>
        <taxon>Caudoviricetes</taxon>
        <taxon>Detrevirus</taxon>
        <taxon>Detrevirus PMG1</taxon>
    </lineage>
</organism>
<name>H2BDJ6_9CAUD</name>
<dbReference type="RefSeq" id="YP_005098295.1">
    <property type="nucleotide sequence ID" value="NC_016765.1"/>
</dbReference>
<reference evidence="1 2" key="1">
    <citation type="submission" date="2010-12" db="EMBL/GenBank/DDBJ databases">
        <authorList>
            <person name="Kropinski A.M."/>
            <person name="Krylov V."/>
            <person name="Pleteneva E."/>
            <person name="Shaburova O."/>
            <person name="Bourkaltseva M."/>
            <person name="Krylov S.V."/>
            <person name="Miroshnikov K."/>
        </authorList>
    </citation>
    <scope>NUCLEOTIDE SEQUENCE [LARGE SCALE GENOMIC DNA]</scope>
</reference>
<evidence type="ECO:0000313" key="1">
    <source>
        <dbReference type="EMBL" id="AEX55963.1"/>
    </source>
</evidence>
<dbReference type="EMBL" id="HQ711985">
    <property type="protein sequence ID" value="AEX55963.1"/>
    <property type="molecule type" value="Genomic_DNA"/>
</dbReference>
<gene>
    <name evidence="1" type="ORF">PMG1_00092</name>
</gene>
<dbReference type="Proteomes" id="UP000007744">
    <property type="component" value="Segment"/>
</dbReference>